<evidence type="ECO:0000256" key="1">
    <source>
        <dbReference type="SAM" id="MobiDB-lite"/>
    </source>
</evidence>
<dbReference type="Proteomes" id="UP000000366">
    <property type="component" value="Chromosome"/>
</dbReference>
<reference evidence="2 3" key="1">
    <citation type="journal article" date="2007" name="J. Bacteriol.">
        <title>Whole-genome analysis of the methyl tert-butyl ether-degrading beta-proteobacterium Methylibium petroleiphilum PM1.</title>
        <authorList>
            <person name="Kane S.R."/>
            <person name="Chakicherla A.Y."/>
            <person name="Chain P.S.G."/>
            <person name="Schmidt R."/>
            <person name="Shin M.W."/>
            <person name="Legler T.C."/>
            <person name="Scow K.M."/>
            <person name="Larimer F.W."/>
            <person name="Lucas S.M."/>
            <person name="Richardson P.M."/>
            <person name="Hristova K.R."/>
        </authorList>
    </citation>
    <scope>NUCLEOTIDE SEQUENCE [LARGE SCALE GENOMIC DNA]</scope>
    <source>
        <strain evidence="3">ATCC BAA-1232 / LMG 22953 / PM1</strain>
    </source>
</reference>
<dbReference type="PANTHER" id="PTHR35399">
    <property type="entry name" value="SLR8030 PROTEIN"/>
    <property type="match status" value="1"/>
</dbReference>
<dbReference type="STRING" id="420662.Mpe_A3526"/>
<gene>
    <name evidence="2" type="ordered locus">Mpe_A3526</name>
</gene>
<dbReference type="HOGENOM" id="CLU_018570_2_0_4"/>
<feature type="region of interest" description="Disordered" evidence="1">
    <location>
        <begin position="586"/>
        <end position="618"/>
    </location>
</feature>
<proteinExistence type="predicted"/>
<evidence type="ECO:0008006" key="4">
    <source>
        <dbReference type="Google" id="ProtNLM"/>
    </source>
</evidence>
<sequence>MEDSNSSANPAFQQLSDPVRRVLLRGGLAASVGGLLAPLAGCGAPARAPGGALLGFRAVPASSADAVVVPPGYVAEVIYAWGDAIGAPGLAAGQPAFRGDGSHSAEDQQLQAGMHHDGMHFFPAGRGDRGLLVVNHEYTDEGLLHADGMQTWSAEKVRKSQAALGVSVVELARAADGRWAVQRPSAYARRISARTPMTISGPAAGHALMRTEFDPGGREVIGTFNNCAHGVTPWGTYLACEENFVGYFHGPAQPDAHAKRWGLTPGGYGLRWHEHDARFNATLHPNEFNRFGWVVEIDPLDPRSTPVKRTALGRAAHEGAFVTQAADGRAVVYMGEDARFEYLYKFVSRDPVRTGGYANNREVLDHGTLYVARFDSDGTGEWLALVHGQNGLDAQAGFADQGELLVKSRQASDKVGATKMDRPEWIAGDPRTATLYCSLTNNSRRGTDGYPAVDAANPRARNTMGEVIRWTEVGGHAATRFLWDHFILAGDPANERAEARGNVKGDPFGSPDGLWFDARGVLWIATDASPTALGQGDYARLGNNMLLAADPRSGEVRRFLTGPVGCEITGMVGTPDLRTLFVNIQHPGEGGNDPGDPAAARKRSTWPGGGGRPRSATVAIRRIDGGAIGT</sequence>
<dbReference type="InterPro" id="IPR008557">
    <property type="entry name" value="PhoX"/>
</dbReference>
<dbReference type="AlphaFoldDB" id="A2SLP0"/>
<dbReference type="eggNOG" id="COG3211">
    <property type="taxonomic scope" value="Bacteria"/>
</dbReference>
<evidence type="ECO:0000313" key="2">
    <source>
        <dbReference type="EMBL" id="ABM96479.1"/>
    </source>
</evidence>
<keyword evidence="3" id="KW-1185">Reference proteome</keyword>
<organism evidence="2 3">
    <name type="scientific">Methylibium petroleiphilum (strain ATCC BAA-1232 / LMG 22953 / PM1)</name>
    <dbReference type="NCBI Taxonomy" id="420662"/>
    <lineage>
        <taxon>Bacteria</taxon>
        <taxon>Pseudomonadati</taxon>
        <taxon>Pseudomonadota</taxon>
        <taxon>Betaproteobacteria</taxon>
        <taxon>Burkholderiales</taxon>
        <taxon>Sphaerotilaceae</taxon>
        <taxon>Methylibium</taxon>
    </lineage>
</organism>
<protein>
    <recommendedName>
        <fullName evidence="4">Tat pathway signal protein</fullName>
    </recommendedName>
</protein>
<dbReference type="EMBL" id="CP000555">
    <property type="protein sequence ID" value="ABM96479.1"/>
    <property type="molecule type" value="Genomic_DNA"/>
</dbReference>
<dbReference type="SUPFAM" id="SSF63829">
    <property type="entry name" value="Calcium-dependent phosphotriesterase"/>
    <property type="match status" value="1"/>
</dbReference>
<dbReference type="Pfam" id="PF05787">
    <property type="entry name" value="PhoX"/>
    <property type="match status" value="1"/>
</dbReference>
<dbReference type="PANTHER" id="PTHR35399:SF2">
    <property type="entry name" value="DUF839 DOMAIN-CONTAINING PROTEIN"/>
    <property type="match status" value="1"/>
</dbReference>
<dbReference type="InterPro" id="IPR006311">
    <property type="entry name" value="TAT_signal"/>
</dbReference>
<dbReference type="PROSITE" id="PS51318">
    <property type="entry name" value="TAT"/>
    <property type="match status" value="1"/>
</dbReference>
<accession>A2SLP0</accession>
<name>A2SLP0_METPP</name>
<dbReference type="KEGG" id="mpt:Mpe_A3526"/>
<evidence type="ECO:0000313" key="3">
    <source>
        <dbReference type="Proteomes" id="UP000000366"/>
    </source>
</evidence>